<protein>
    <submittedName>
        <fullName evidence="5">Response regulator</fullName>
    </submittedName>
</protein>
<evidence type="ECO:0000256" key="3">
    <source>
        <dbReference type="SAM" id="MobiDB-lite"/>
    </source>
</evidence>
<dbReference type="InterPro" id="IPR039420">
    <property type="entry name" value="WalR-like"/>
</dbReference>
<dbReference type="PROSITE" id="PS50110">
    <property type="entry name" value="RESPONSE_REGULATORY"/>
    <property type="match status" value="1"/>
</dbReference>
<feature type="domain" description="Response regulatory" evidence="4">
    <location>
        <begin position="130"/>
        <end position="249"/>
    </location>
</feature>
<dbReference type="SUPFAM" id="SSF52172">
    <property type="entry name" value="CheY-like"/>
    <property type="match status" value="1"/>
</dbReference>
<feature type="region of interest" description="Disordered" evidence="3">
    <location>
        <begin position="62"/>
        <end position="107"/>
    </location>
</feature>
<proteinExistence type="predicted"/>
<organism evidence="5 6">
    <name type="scientific">Bifidobacterium platyrrhinorum</name>
    <dbReference type="NCBI Taxonomy" id="2661628"/>
    <lineage>
        <taxon>Bacteria</taxon>
        <taxon>Bacillati</taxon>
        <taxon>Actinomycetota</taxon>
        <taxon>Actinomycetes</taxon>
        <taxon>Bifidobacteriales</taxon>
        <taxon>Bifidobacteriaceae</taxon>
        <taxon>Bifidobacterium</taxon>
    </lineage>
</organism>
<name>A0A6L9SUA7_9BIFI</name>
<dbReference type="SUPFAM" id="SSF46894">
    <property type="entry name" value="C-terminal effector domain of the bipartite response regulators"/>
    <property type="match status" value="1"/>
</dbReference>
<evidence type="ECO:0000313" key="5">
    <source>
        <dbReference type="EMBL" id="NEG54721.1"/>
    </source>
</evidence>
<dbReference type="PANTHER" id="PTHR43214:SF42">
    <property type="entry name" value="TRANSCRIPTIONAL REGULATORY PROTEIN DESR"/>
    <property type="match status" value="1"/>
</dbReference>
<dbReference type="Proteomes" id="UP000483293">
    <property type="component" value="Unassembled WGS sequence"/>
</dbReference>
<keyword evidence="6" id="KW-1185">Reference proteome</keyword>
<sequence length="345" mass="36298">MPDVAVSGCPIVNAAVSMRPLCRPRMRKGNAARGMCTEVPVPGRVVDRMWTEAGYPPLVKEVGSGRPTREQAVPSSPGRRHHVAGARRGASVKDDGGASTRPEKGYMTMDDIDSTHTGKAPGSATRPIVTIGLLDNDPFALAFLERTIGELMDEARVIWKTTSGRDALARCLSPDTAPNVLLTDMSMDELSGPAVCRAIRVKTARVAILAVTSFSLAVYASKAAAAGAQGIVPKAVETPIVEAVRVLAAGGTWPSGATDVAFDTAAAAHARLAGGRTPRRFLLSDREAEAMNLCSRGLDTGRIAADMQVGVSTAKTYLTRAIHKLGVSTRGQAVALWTGAMEDER</sequence>
<keyword evidence="2" id="KW-0597">Phosphoprotein</keyword>
<dbReference type="InterPro" id="IPR011006">
    <property type="entry name" value="CheY-like_superfamily"/>
</dbReference>
<evidence type="ECO:0000256" key="2">
    <source>
        <dbReference type="PROSITE-ProRule" id="PRU00169"/>
    </source>
</evidence>
<dbReference type="Pfam" id="PF00072">
    <property type="entry name" value="Response_reg"/>
    <property type="match status" value="1"/>
</dbReference>
<dbReference type="SMART" id="SM00448">
    <property type="entry name" value="REC"/>
    <property type="match status" value="1"/>
</dbReference>
<dbReference type="GO" id="GO:0000160">
    <property type="term" value="P:phosphorelay signal transduction system"/>
    <property type="evidence" value="ECO:0007669"/>
    <property type="project" value="InterPro"/>
</dbReference>
<dbReference type="CDD" id="cd06170">
    <property type="entry name" value="LuxR_C_like"/>
    <property type="match status" value="1"/>
</dbReference>
<dbReference type="GO" id="GO:0003677">
    <property type="term" value="F:DNA binding"/>
    <property type="evidence" value="ECO:0007669"/>
    <property type="project" value="UniProtKB-KW"/>
</dbReference>
<dbReference type="GO" id="GO:0006355">
    <property type="term" value="P:regulation of DNA-templated transcription"/>
    <property type="evidence" value="ECO:0007669"/>
    <property type="project" value="InterPro"/>
</dbReference>
<comment type="caution">
    <text evidence="5">The sequence shown here is derived from an EMBL/GenBank/DDBJ whole genome shotgun (WGS) entry which is preliminary data.</text>
</comment>
<keyword evidence="1" id="KW-0238">DNA-binding</keyword>
<dbReference type="EMBL" id="WHZV01000001">
    <property type="protein sequence ID" value="NEG54721.1"/>
    <property type="molecule type" value="Genomic_DNA"/>
</dbReference>
<dbReference type="SMART" id="SM00421">
    <property type="entry name" value="HTH_LUXR"/>
    <property type="match status" value="1"/>
</dbReference>
<dbReference type="InterPro" id="IPR001789">
    <property type="entry name" value="Sig_transdc_resp-reg_receiver"/>
</dbReference>
<reference evidence="5 6" key="1">
    <citation type="submission" date="2019-10" db="EMBL/GenBank/DDBJ databases">
        <title>Bifidobacterium from non-human primates.</title>
        <authorList>
            <person name="Modesto M."/>
        </authorList>
    </citation>
    <scope>NUCLEOTIDE SEQUENCE [LARGE SCALE GENOMIC DNA]</scope>
    <source>
        <strain evidence="5 6">SMA15</strain>
    </source>
</reference>
<dbReference type="Pfam" id="PF00196">
    <property type="entry name" value="GerE"/>
    <property type="match status" value="1"/>
</dbReference>
<feature type="compositionally biased region" description="Basic and acidic residues" evidence="3">
    <location>
        <begin position="91"/>
        <end position="104"/>
    </location>
</feature>
<evidence type="ECO:0000259" key="4">
    <source>
        <dbReference type="PROSITE" id="PS50110"/>
    </source>
</evidence>
<evidence type="ECO:0000313" key="6">
    <source>
        <dbReference type="Proteomes" id="UP000483293"/>
    </source>
</evidence>
<dbReference type="InterPro" id="IPR016032">
    <property type="entry name" value="Sig_transdc_resp-reg_C-effctor"/>
</dbReference>
<accession>A0A6L9SUA7</accession>
<dbReference type="Gene3D" id="3.40.50.2300">
    <property type="match status" value="1"/>
</dbReference>
<evidence type="ECO:0000256" key="1">
    <source>
        <dbReference type="ARBA" id="ARBA00023125"/>
    </source>
</evidence>
<dbReference type="InterPro" id="IPR000792">
    <property type="entry name" value="Tscrpt_reg_LuxR_C"/>
</dbReference>
<gene>
    <name evidence="5" type="ORF">GFD21_02760</name>
</gene>
<dbReference type="PANTHER" id="PTHR43214">
    <property type="entry name" value="TWO-COMPONENT RESPONSE REGULATOR"/>
    <property type="match status" value="1"/>
</dbReference>
<feature type="modified residue" description="4-aspartylphosphate" evidence="2">
    <location>
        <position position="184"/>
    </location>
</feature>
<dbReference type="PRINTS" id="PR00038">
    <property type="entry name" value="HTHLUXR"/>
</dbReference>
<dbReference type="AlphaFoldDB" id="A0A6L9SUA7"/>